<dbReference type="RefSeq" id="WP_151056801.1">
    <property type="nucleotide sequence ID" value="NZ_CP044222.1"/>
</dbReference>
<dbReference type="InterPro" id="IPR001633">
    <property type="entry name" value="EAL_dom"/>
</dbReference>
<dbReference type="Gene3D" id="3.30.70.270">
    <property type="match status" value="1"/>
</dbReference>
<dbReference type="PANTHER" id="PTHR44757:SF2">
    <property type="entry name" value="BIOFILM ARCHITECTURE MAINTENANCE PROTEIN MBAA"/>
    <property type="match status" value="1"/>
</dbReference>
<protein>
    <submittedName>
        <fullName evidence="5">EAL domain-containing protein</fullName>
    </submittedName>
</protein>
<dbReference type="PROSITE" id="PS50887">
    <property type="entry name" value="GGDEF"/>
    <property type="match status" value="1"/>
</dbReference>
<dbReference type="Pfam" id="PF00990">
    <property type="entry name" value="GGDEF"/>
    <property type="match status" value="1"/>
</dbReference>
<dbReference type="SUPFAM" id="SSF52172">
    <property type="entry name" value="CheY-like"/>
    <property type="match status" value="1"/>
</dbReference>
<dbReference type="Gene3D" id="3.30.450.20">
    <property type="entry name" value="PAS domain"/>
    <property type="match status" value="1"/>
</dbReference>
<reference evidence="5 6" key="1">
    <citation type="submission" date="2019-09" db="EMBL/GenBank/DDBJ databases">
        <title>Nitrincola iocasae sp. nov., a bacterium isolated from the sediment collected at a cold seep field in South China Sea.</title>
        <authorList>
            <person name="Zhang H."/>
            <person name="Wang H."/>
            <person name="Li C."/>
        </authorList>
    </citation>
    <scope>NUCLEOTIDE SEQUENCE [LARGE SCALE GENOMIC DNA]</scope>
    <source>
        <strain evidence="5 6">KXZD1103</strain>
    </source>
</reference>
<keyword evidence="1" id="KW-0597">Phosphoprotein</keyword>
<dbReference type="InterPro" id="IPR029787">
    <property type="entry name" value="Nucleotide_cyclase"/>
</dbReference>
<dbReference type="Gene3D" id="3.40.50.2300">
    <property type="match status" value="1"/>
</dbReference>
<dbReference type="InterPro" id="IPR000160">
    <property type="entry name" value="GGDEF_dom"/>
</dbReference>
<evidence type="ECO:0000256" key="1">
    <source>
        <dbReference type="PROSITE-ProRule" id="PRU00169"/>
    </source>
</evidence>
<dbReference type="PROSITE" id="PS50883">
    <property type="entry name" value="EAL"/>
    <property type="match status" value="1"/>
</dbReference>
<dbReference type="GO" id="GO:0000160">
    <property type="term" value="P:phosphorelay signal transduction system"/>
    <property type="evidence" value="ECO:0007669"/>
    <property type="project" value="InterPro"/>
</dbReference>
<proteinExistence type="predicted"/>
<evidence type="ECO:0000259" key="3">
    <source>
        <dbReference type="PROSITE" id="PS50883"/>
    </source>
</evidence>
<evidence type="ECO:0000259" key="4">
    <source>
        <dbReference type="PROSITE" id="PS50887"/>
    </source>
</evidence>
<name>A0A5J6LFL7_9GAMM</name>
<dbReference type="CDD" id="cd17546">
    <property type="entry name" value="REC_hyHK_CKI1_RcsC-like"/>
    <property type="match status" value="1"/>
</dbReference>
<dbReference type="SUPFAM" id="SSF55073">
    <property type="entry name" value="Nucleotide cyclase"/>
    <property type="match status" value="1"/>
</dbReference>
<keyword evidence="6" id="KW-1185">Reference proteome</keyword>
<dbReference type="Proteomes" id="UP000325606">
    <property type="component" value="Chromosome"/>
</dbReference>
<dbReference type="InterPro" id="IPR035965">
    <property type="entry name" value="PAS-like_dom_sf"/>
</dbReference>
<evidence type="ECO:0000313" key="5">
    <source>
        <dbReference type="EMBL" id="QEW07409.1"/>
    </source>
</evidence>
<dbReference type="Gene3D" id="3.20.20.450">
    <property type="entry name" value="EAL domain"/>
    <property type="match status" value="1"/>
</dbReference>
<dbReference type="InterPro" id="IPR035919">
    <property type="entry name" value="EAL_sf"/>
</dbReference>
<dbReference type="PANTHER" id="PTHR44757">
    <property type="entry name" value="DIGUANYLATE CYCLASE DGCP"/>
    <property type="match status" value="1"/>
</dbReference>
<dbReference type="AlphaFoldDB" id="A0A5J6LFL7"/>
<dbReference type="SUPFAM" id="SSF55785">
    <property type="entry name" value="PYP-like sensor domain (PAS domain)"/>
    <property type="match status" value="1"/>
</dbReference>
<dbReference type="InterPro" id="IPR011006">
    <property type="entry name" value="CheY-like_superfamily"/>
</dbReference>
<gene>
    <name evidence="5" type="ORF">F5I99_13420</name>
</gene>
<feature type="domain" description="EAL" evidence="3">
    <location>
        <begin position="434"/>
        <end position="687"/>
    </location>
</feature>
<evidence type="ECO:0000259" key="2">
    <source>
        <dbReference type="PROSITE" id="PS50110"/>
    </source>
</evidence>
<dbReference type="InterPro" id="IPR043128">
    <property type="entry name" value="Rev_trsase/Diguanyl_cyclase"/>
</dbReference>
<feature type="domain" description="Response regulatory" evidence="2">
    <location>
        <begin position="8"/>
        <end position="124"/>
    </location>
</feature>
<feature type="domain" description="GGDEF" evidence="4">
    <location>
        <begin position="289"/>
        <end position="425"/>
    </location>
</feature>
<evidence type="ECO:0000313" key="6">
    <source>
        <dbReference type="Proteomes" id="UP000325606"/>
    </source>
</evidence>
<dbReference type="SMART" id="SM00052">
    <property type="entry name" value="EAL"/>
    <property type="match status" value="1"/>
</dbReference>
<organism evidence="5 6">
    <name type="scientific">Nitrincola iocasae</name>
    <dbReference type="NCBI Taxonomy" id="2614693"/>
    <lineage>
        <taxon>Bacteria</taxon>
        <taxon>Pseudomonadati</taxon>
        <taxon>Pseudomonadota</taxon>
        <taxon>Gammaproteobacteria</taxon>
        <taxon>Oceanospirillales</taxon>
        <taxon>Oceanospirillaceae</taxon>
        <taxon>Nitrincola</taxon>
    </lineage>
</organism>
<dbReference type="CDD" id="cd01948">
    <property type="entry name" value="EAL"/>
    <property type="match status" value="1"/>
</dbReference>
<dbReference type="CDD" id="cd01949">
    <property type="entry name" value="GGDEF"/>
    <property type="match status" value="1"/>
</dbReference>
<accession>A0A5J6LFL7</accession>
<feature type="modified residue" description="4-aspartylphosphate" evidence="1">
    <location>
        <position position="57"/>
    </location>
</feature>
<dbReference type="InterPro" id="IPR001789">
    <property type="entry name" value="Sig_transdc_resp-reg_receiver"/>
</dbReference>
<dbReference type="InterPro" id="IPR052155">
    <property type="entry name" value="Biofilm_reg_signaling"/>
</dbReference>
<dbReference type="KEGG" id="nik:F5I99_13420"/>
<dbReference type="SMART" id="SM00448">
    <property type="entry name" value="REC"/>
    <property type="match status" value="1"/>
</dbReference>
<dbReference type="SUPFAM" id="SSF141868">
    <property type="entry name" value="EAL domain-like"/>
    <property type="match status" value="1"/>
</dbReference>
<dbReference type="PROSITE" id="PS50110">
    <property type="entry name" value="RESPONSE_REGULATORY"/>
    <property type="match status" value="1"/>
</dbReference>
<sequence>MIEILPTKILIVDDSAIERLKIKGYLGKRGYHIIEAANGVEGVECFIQHKPDLVLMDVNMPVMNGFDCIQNIRAYEKNMVTPILMLTGDDDMESIEWAFEVGANDFFPKPINFPLLHQRIRYALRDANRERDLRRITGLQETARALAGLSFWELDAKQQQFIWCDDAKAILHWVDELSPDPEKALAIVHPDDQSRLKAVFKDALDTGLKFDIEVRSPGSRQDYQLKIVGQRDGEQARLVGSFQDVTTQRRLEQQSNFLNYHDSVTGLPNRRLFQRDLEESIQLIVSNRSAVTVVVLEVLRFQQLVETYGTDVTDQLLVLLANQLKSFMPNDALVARLDGGVFALKLIVEVSIEHHEQILSELNQWIKHIDRAWMLDNRETFLTYTAGISVGQDKTTDASLLLRMAQRAQRLQKPSGSITIGFYEQDHEDSLHKRLKMESDLREALEQQQFYLVYQPQVDLSNDRVVGVEALIRWRHPQDGIVPPYVFIPVLEEMGLINALGEWILQEACQQQVGWMNEGVSLRMGINLSPAQFEQPDLPGKIIAIAKACGAQPELIELEITESLAMHNPDETIAILKRLRAFGFKIAIDDFGIGFSSLEYLLRFPLDTLKIDRAFIKDITAGRSDRAIVRALTSLCQGLGLTTIAEGVENQRQRDYVDALGATEIQGYLITPPLESKQLISFIKRRMTEHASNNPRNTGE</sequence>
<dbReference type="SMART" id="SM00267">
    <property type="entry name" value="GGDEF"/>
    <property type="match status" value="1"/>
</dbReference>
<dbReference type="NCBIfam" id="TIGR00254">
    <property type="entry name" value="GGDEF"/>
    <property type="match status" value="1"/>
</dbReference>
<dbReference type="Pfam" id="PF00563">
    <property type="entry name" value="EAL"/>
    <property type="match status" value="1"/>
</dbReference>
<dbReference type="EMBL" id="CP044222">
    <property type="protein sequence ID" value="QEW07409.1"/>
    <property type="molecule type" value="Genomic_DNA"/>
</dbReference>
<dbReference type="Pfam" id="PF00072">
    <property type="entry name" value="Response_reg"/>
    <property type="match status" value="1"/>
</dbReference>